<keyword evidence="2" id="KW-1185">Reference proteome</keyword>
<comment type="caution">
    <text evidence="1">The sequence shown here is derived from an EMBL/GenBank/DDBJ whole genome shotgun (WGS) entry which is preliminary data.</text>
</comment>
<dbReference type="EMBL" id="BHYK01000022">
    <property type="protein sequence ID" value="GCD11805.1"/>
    <property type="molecule type" value="Genomic_DNA"/>
</dbReference>
<dbReference type="RefSeq" id="WP_125003944.1">
    <property type="nucleotide sequence ID" value="NZ_BHYK01000022.1"/>
</dbReference>
<dbReference type="AlphaFoldDB" id="A0A401UQI5"/>
<sequence length="179" mass="20931">MKREVFINLEKEIFKGNILDIGFSNYGIIYNICKQYIDDSNSVEYIEGKGDKTKIEEGSYDTCALFFTLSDMKFTKSKEKLIEDVYKFLKRDGLLYIWDIDKGFGKIFNSRINIVLPDKNTKKINLRDLNLFKNSSKENTIQILKPYFEITTLKSSDNIYYMICKRRGKSKDESIISGN</sequence>
<evidence type="ECO:0008006" key="3">
    <source>
        <dbReference type="Google" id="ProtNLM"/>
    </source>
</evidence>
<organism evidence="1 2">
    <name type="scientific">Clostridium tagluense</name>
    <dbReference type="NCBI Taxonomy" id="360422"/>
    <lineage>
        <taxon>Bacteria</taxon>
        <taxon>Bacillati</taxon>
        <taxon>Bacillota</taxon>
        <taxon>Clostridia</taxon>
        <taxon>Eubacteriales</taxon>
        <taxon>Clostridiaceae</taxon>
        <taxon>Clostridium</taxon>
    </lineage>
</organism>
<proteinExistence type="predicted"/>
<evidence type="ECO:0000313" key="1">
    <source>
        <dbReference type="EMBL" id="GCD11805.1"/>
    </source>
</evidence>
<dbReference type="OrthoDB" id="1929483at2"/>
<gene>
    <name evidence="1" type="ORF">Ctaglu_34280</name>
</gene>
<protein>
    <recommendedName>
        <fullName evidence="3">Methyltransferase type 11 domain-containing protein</fullName>
    </recommendedName>
</protein>
<reference evidence="1 2" key="1">
    <citation type="submission" date="2018-11" db="EMBL/GenBank/DDBJ databases">
        <title>Genome sequencing and assembly of Clostridium tagluense strain A121.</title>
        <authorList>
            <person name="Murakami T."/>
            <person name="Segawa T."/>
            <person name="Shcherbakova V.A."/>
            <person name="Mori H."/>
            <person name="Yoshimura Y."/>
        </authorList>
    </citation>
    <scope>NUCLEOTIDE SEQUENCE [LARGE SCALE GENOMIC DNA]</scope>
    <source>
        <strain evidence="1 2">A121</strain>
    </source>
</reference>
<accession>A0A401UQI5</accession>
<dbReference type="Gene3D" id="3.40.50.150">
    <property type="entry name" value="Vaccinia Virus protein VP39"/>
    <property type="match status" value="1"/>
</dbReference>
<name>A0A401UQI5_9CLOT</name>
<evidence type="ECO:0000313" key="2">
    <source>
        <dbReference type="Proteomes" id="UP000287872"/>
    </source>
</evidence>
<dbReference type="SUPFAM" id="SSF53335">
    <property type="entry name" value="S-adenosyl-L-methionine-dependent methyltransferases"/>
    <property type="match status" value="1"/>
</dbReference>
<dbReference type="InterPro" id="IPR029063">
    <property type="entry name" value="SAM-dependent_MTases_sf"/>
</dbReference>
<dbReference type="Proteomes" id="UP000287872">
    <property type="component" value="Unassembled WGS sequence"/>
</dbReference>